<gene>
    <name evidence="3" type="primary">cobB</name>
    <name evidence="6" type="ORF">BE08_10070</name>
</gene>
<dbReference type="EMBL" id="JELY01000725">
    <property type="protein sequence ID" value="KYF58357.1"/>
    <property type="molecule type" value="Genomic_DNA"/>
</dbReference>
<feature type="binding site" evidence="3">
    <location>
        <begin position="212"/>
        <end position="214"/>
    </location>
    <ligand>
        <name>NAD(+)</name>
        <dbReference type="ChEBI" id="CHEBI:57540"/>
    </ligand>
</feature>
<dbReference type="Proteomes" id="UP000075420">
    <property type="component" value="Unassembled WGS sequence"/>
</dbReference>
<dbReference type="InterPro" id="IPR029035">
    <property type="entry name" value="DHS-like_NAD/FAD-binding_dom"/>
</dbReference>
<comment type="domain">
    <text evidence="3">2 residues (Tyr-68 and Arg-71) present in a large hydrophobic pocket are probably involved in substrate specificity. They are important for desuccinylation activity, but dispensable for deacetylation activity.</text>
</comment>
<keyword evidence="3 4" id="KW-0479">Metal-binding</keyword>
<dbReference type="EC" id="2.3.1.286" evidence="3"/>
<evidence type="ECO:0000256" key="1">
    <source>
        <dbReference type="ARBA" id="ARBA00022679"/>
    </source>
</evidence>
<keyword evidence="3" id="KW-0963">Cytoplasm</keyword>
<feature type="domain" description="Deacetylase sirtuin-type" evidence="5">
    <location>
        <begin position="1"/>
        <end position="272"/>
    </location>
</feature>
<feature type="binding site" evidence="3">
    <location>
        <position position="71"/>
    </location>
    <ligand>
        <name>substrate</name>
    </ligand>
</feature>
<dbReference type="InterPro" id="IPR027546">
    <property type="entry name" value="Sirtuin_class_III"/>
</dbReference>
<evidence type="ECO:0000256" key="2">
    <source>
        <dbReference type="ARBA" id="ARBA00023027"/>
    </source>
</evidence>
<dbReference type="GO" id="GO:0005737">
    <property type="term" value="C:cytoplasm"/>
    <property type="evidence" value="ECO:0007669"/>
    <property type="project" value="UniProtKB-SubCell"/>
</dbReference>
<comment type="caution">
    <text evidence="6">The sequence shown here is derived from an EMBL/GenBank/DDBJ whole genome shotgun (WGS) entry which is preliminary data.</text>
</comment>
<comment type="subcellular location">
    <subcellularLocation>
        <location evidence="3">Cytoplasm</location>
    </subcellularLocation>
</comment>
<dbReference type="PANTHER" id="PTHR11085:SF10">
    <property type="entry name" value="NAD-DEPENDENT PROTEIN DEACYLASE SIRTUIN-5, MITOCHONDRIAL-RELATED"/>
    <property type="match status" value="1"/>
</dbReference>
<evidence type="ECO:0000259" key="5">
    <source>
        <dbReference type="PROSITE" id="PS50305"/>
    </source>
</evidence>
<dbReference type="CDD" id="cd01412">
    <property type="entry name" value="SIRT5_Af1_CobB"/>
    <property type="match status" value="1"/>
</dbReference>
<dbReference type="GO" id="GO:0036054">
    <property type="term" value="F:protein-malonyllysine demalonylase activity"/>
    <property type="evidence" value="ECO:0007669"/>
    <property type="project" value="InterPro"/>
</dbReference>
<comment type="function">
    <text evidence="3">NAD-dependent lysine deacetylase and desuccinylase that specifically removes acetyl and succinyl groups on target proteins. Modulates the activities of several proteins which are inactive in their acylated form.</text>
</comment>
<dbReference type="GO" id="GO:0017136">
    <property type="term" value="F:histone deacetylase activity, NAD-dependent"/>
    <property type="evidence" value="ECO:0007669"/>
    <property type="project" value="TreeGrafter"/>
</dbReference>
<sequence>MSATTRERFQSSLRRARKVAVLTGAGVSAESGIPTFRGAGGLWRRHDATSLASPEAWRRDPGLVWEFYNHRRERALGCAPNPGHRALARLEARFRDAGRAFTLITQNVDGLHERAGSRDPVRLHGSLWQVRCLACGSVTESRDVPITPAFAGSGSPDPDARARRFTAAELPRCPCGGVQRPHVVWFGEALKESDLAAAAAGVDGCDLLLVVGTSAVVYPAAGFVPLAKRHGALIAEVNVEPSAVTSLCDFVFTGGAGEILPSLLDVAPEPAP</sequence>
<feature type="binding site" evidence="3 4">
    <location>
        <position position="135"/>
    </location>
    <ligand>
        <name>Zn(2+)</name>
        <dbReference type="ChEBI" id="CHEBI:29105"/>
    </ligand>
</feature>
<dbReference type="InterPro" id="IPR026591">
    <property type="entry name" value="Sirtuin_cat_small_dom_sf"/>
</dbReference>
<dbReference type="InterPro" id="IPR050134">
    <property type="entry name" value="NAD-dep_sirtuin_deacylases"/>
</dbReference>
<evidence type="ECO:0000313" key="7">
    <source>
        <dbReference type="Proteomes" id="UP000075420"/>
    </source>
</evidence>
<protein>
    <recommendedName>
        <fullName evidence="3">NAD-dependent protein deacylase</fullName>
        <ecNumber evidence="3">2.3.1.286</ecNumber>
    </recommendedName>
    <alternativeName>
        <fullName evidence="3">Regulatory protein SIR2 homolog</fullName>
    </alternativeName>
</protein>
<evidence type="ECO:0000313" key="6">
    <source>
        <dbReference type="EMBL" id="KYF58357.1"/>
    </source>
</evidence>
<dbReference type="GO" id="GO:0070403">
    <property type="term" value="F:NAD+ binding"/>
    <property type="evidence" value="ECO:0007669"/>
    <property type="project" value="UniProtKB-UniRule"/>
</dbReference>
<comment type="catalytic activity">
    <reaction evidence="3">
        <text>N(6)-acetyl-L-lysyl-[protein] + NAD(+) + H2O = 2''-O-acetyl-ADP-D-ribose + nicotinamide + L-lysyl-[protein]</text>
        <dbReference type="Rhea" id="RHEA:43636"/>
        <dbReference type="Rhea" id="RHEA-COMP:9752"/>
        <dbReference type="Rhea" id="RHEA-COMP:10731"/>
        <dbReference type="ChEBI" id="CHEBI:15377"/>
        <dbReference type="ChEBI" id="CHEBI:17154"/>
        <dbReference type="ChEBI" id="CHEBI:29969"/>
        <dbReference type="ChEBI" id="CHEBI:57540"/>
        <dbReference type="ChEBI" id="CHEBI:61930"/>
        <dbReference type="ChEBI" id="CHEBI:83767"/>
        <dbReference type="EC" id="2.3.1.286"/>
    </reaction>
</comment>
<dbReference type="GO" id="GO:0036055">
    <property type="term" value="F:protein-succinyllysine desuccinylase activity"/>
    <property type="evidence" value="ECO:0007669"/>
    <property type="project" value="UniProtKB-UniRule"/>
</dbReference>
<keyword evidence="3 4" id="KW-0862">Zinc</keyword>
<feature type="binding site" evidence="3 4">
    <location>
        <position position="173"/>
    </location>
    <ligand>
        <name>Zn(2+)</name>
        <dbReference type="ChEBI" id="CHEBI:29105"/>
    </ligand>
</feature>
<feature type="binding site" evidence="3">
    <location>
        <begin position="24"/>
        <end position="43"/>
    </location>
    <ligand>
        <name>NAD(+)</name>
        <dbReference type="ChEBI" id="CHEBI:57540"/>
    </ligand>
</feature>
<dbReference type="NCBIfam" id="NF001753">
    <property type="entry name" value="PRK00481.1-3"/>
    <property type="match status" value="1"/>
</dbReference>
<dbReference type="Gene3D" id="3.40.50.1220">
    <property type="entry name" value="TPP-binding domain"/>
    <property type="match status" value="1"/>
</dbReference>
<feature type="binding site" evidence="3 4">
    <location>
        <position position="175"/>
    </location>
    <ligand>
        <name>Zn(2+)</name>
        <dbReference type="ChEBI" id="CHEBI:29105"/>
    </ligand>
</feature>
<comment type="catalytic activity">
    <reaction evidence="3">
        <text>N(6)-succinyl-L-lysyl-[protein] + NAD(+) + H2O = 2''-O-succinyl-ADP-D-ribose + nicotinamide + L-lysyl-[protein]</text>
        <dbReference type="Rhea" id="RHEA:47668"/>
        <dbReference type="Rhea" id="RHEA-COMP:9752"/>
        <dbReference type="Rhea" id="RHEA-COMP:11877"/>
        <dbReference type="ChEBI" id="CHEBI:15377"/>
        <dbReference type="ChEBI" id="CHEBI:17154"/>
        <dbReference type="ChEBI" id="CHEBI:29969"/>
        <dbReference type="ChEBI" id="CHEBI:57540"/>
        <dbReference type="ChEBI" id="CHEBI:87830"/>
        <dbReference type="ChEBI" id="CHEBI:87832"/>
    </reaction>
</comment>
<dbReference type="Pfam" id="PF02146">
    <property type="entry name" value="SIR2"/>
    <property type="match status" value="1"/>
</dbReference>
<dbReference type="InterPro" id="IPR003000">
    <property type="entry name" value="Sirtuin"/>
</dbReference>
<evidence type="ECO:0000256" key="3">
    <source>
        <dbReference type="HAMAP-Rule" id="MF_01121"/>
    </source>
</evidence>
<dbReference type="GO" id="GO:0008270">
    <property type="term" value="F:zinc ion binding"/>
    <property type="evidence" value="ECO:0007669"/>
    <property type="project" value="UniProtKB-UniRule"/>
</dbReference>
<name>A0A150PRG1_SORCE</name>
<dbReference type="HAMAP" id="MF_01121">
    <property type="entry name" value="Sirtuin_ClassIII"/>
    <property type="match status" value="1"/>
</dbReference>
<feature type="binding site" evidence="3">
    <location>
        <position position="68"/>
    </location>
    <ligand>
        <name>substrate</name>
    </ligand>
</feature>
<feature type="active site" description="Proton acceptor" evidence="3 4">
    <location>
        <position position="124"/>
    </location>
</feature>
<feature type="binding site" evidence="3">
    <location>
        <begin position="238"/>
        <end position="240"/>
    </location>
    <ligand>
        <name>NAD(+)</name>
        <dbReference type="ChEBI" id="CHEBI:57540"/>
    </ligand>
</feature>
<evidence type="ECO:0000256" key="4">
    <source>
        <dbReference type="PROSITE-ProRule" id="PRU00236"/>
    </source>
</evidence>
<reference evidence="6 7" key="1">
    <citation type="submission" date="2014-02" db="EMBL/GenBank/DDBJ databases">
        <title>The small core and large imbalanced accessory genome model reveals a collaborative survival strategy of Sorangium cellulosum strains in nature.</title>
        <authorList>
            <person name="Han K."/>
            <person name="Peng R."/>
            <person name="Blom J."/>
            <person name="Li Y.-Z."/>
        </authorList>
    </citation>
    <scope>NUCLEOTIDE SEQUENCE [LARGE SCALE GENOMIC DNA]</scope>
    <source>
        <strain evidence="6 7">So0157-25</strain>
    </source>
</reference>
<feature type="binding site" evidence="3">
    <location>
        <position position="256"/>
    </location>
    <ligand>
        <name>NAD(+)</name>
        <dbReference type="ChEBI" id="CHEBI:57540"/>
    </ligand>
</feature>
<organism evidence="6 7">
    <name type="scientific">Sorangium cellulosum</name>
    <name type="common">Polyangium cellulosum</name>
    <dbReference type="NCBI Taxonomy" id="56"/>
    <lineage>
        <taxon>Bacteria</taxon>
        <taxon>Pseudomonadati</taxon>
        <taxon>Myxococcota</taxon>
        <taxon>Polyangia</taxon>
        <taxon>Polyangiales</taxon>
        <taxon>Polyangiaceae</taxon>
        <taxon>Sorangium</taxon>
    </lineage>
</organism>
<dbReference type="AlphaFoldDB" id="A0A150PRG1"/>
<feature type="binding site" evidence="3">
    <location>
        <begin position="106"/>
        <end position="109"/>
    </location>
    <ligand>
        <name>NAD(+)</name>
        <dbReference type="ChEBI" id="CHEBI:57540"/>
    </ligand>
</feature>
<keyword evidence="2 3" id="KW-0520">NAD</keyword>
<dbReference type="PROSITE" id="PS50305">
    <property type="entry name" value="SIRTUIN"/>
    <property type="match status" value="1"/>
</dbReference>
<proteinExistence type="inferred from homology"/>
<dbReference type="Gene3D" id="3.30.1600.10">
    <property type="entry name" value="SIR2/SIRT2 'Small Domain"/>
    <property type="match status" value="1"/>
</dbReference>
<dbReference type="PANTHER" id="PTHR11085">
    <property type="entry name" value="NAD-DEPENDENT PROTEIN DEACYLASE SIRTUIN-5, MITOCHONDRIAL-RELATED"/>
    <property type="match status" value="1"/>
</dbReference>
<feature type="binding site" evidence="3 4">
    <location>
        <position position="132"/>
    </location>
    <ligand>
        <name>Zn(2+)</name>
        <dbReference type="ChEBI" id="CHEBI:29105"/>
    </ligand>
</feature>
<comment type="similarity">
    <text evidence="3">Belongs to the sirtuin family. Class III subfamily.</text>
</comment>
<dbReference type="SUPFAM" id="SSF52467">
    <property type="entry name" value="DHS-like NAD/FAD-binding domain"/>
    <property type="match status" value="1"/>
</dbReference>
<comment type="cofactor">
    <cofactor evidence="3">
        <name>Zn(2+)</name>
        <dbReference type="ChEBI" id="CHEBI:29105"/>
    </cofactor>
    <text evidence="3">Binds 1 zinc ion per subunit.</text>
</comment>
<dbReference type="InterPro" id="IPR026590">
    <property type="entry name" value="Ssirtuin_cat_dom"/>
</dbReference>
<accession>A0A150PRG1</accession>
<keyword evidence="1" id="KW-0808">Transferase</keyword>